<sequence length="72" mass="8085">MVLASEDGISRCHKNSQGFVVYDPLAMCTWNVFYRLTIINNIPLRVPATAKFINITTRYNGEIISGGKHVKT</sequence>
<accession>K1Q6L3</accession>
<gene>
    <name evidence="1" type="ORF">CGI_10006260</name>
</gene>
<dbReference type="AlphaFoldDB" id="K1Q6L3"/>
<dbReference type="HOGENOM" id="CLU_2724660_0_0_1"/>
<protein>
    <submittedName>
        <fullName evidence="1">Uncharacterized protein</fullName>
    </submittedName>
</protein>
<proteinExistence type="predicted"/>
<reference evidence="1" key="1">
    <citation type="journal article" date="2012" name="Nature">
        <title>The oyster genome reveals stress adaptation and complexity of shell formation.</title>
        <authorList>
            <person name="Zhang G."/>
            <person name="Fang X."/>
            <person name="Guo X."/>
            <person name="Li L."/>
            <person name="Luo R."/>
            <person name="Xu F."/>
            <person name="Yang P."/>
            <person name="Zhang L."/>
            <person name="Wang X."/>
            <person name="Qi H."/>
            <person name="Xiong Z."/>
            <person name="Que H."/>
            <person name="Xie Y."/>
            <person name="Holland P.W."/>
            <person name="Paps J."/>
            <person name="Zhu Y."/>
            <person name="Wu F."/>
            <person name="Chen Y."/>
            <person name="Wang J."/>
            <person name="Peng C."/>
            <person name="Meng J."/>
            <person name="Yang L."/>
            <person name="Liu J."/>
            <person name="Wen B."/>
            <person name="Zhang N."/>
            <person name="Huang Z."/>
            <person name="Zhu Q."/>
            <person name="Feng Y."/>
            <person name="Mount A."/>
            <person name="Hedgecock D."/>
            <person name="Xu Z."/>
            <person name="Liu Y."/>
            <person name="Domazet-Loso T."/>
            <person name="Du Y."/>
            <person name="Sun X."/>
            <person name="Zhang S."/>
            <person name="Liu B."/>
            <person name="Cheng P."/>
            <person name="Jiang X."/>
            <person name="Li J."/>
            <person name="Fan D."/>
            <person name="Wang W."/>
            <person name="Fu W."/>
            <person name="Wang T."/>
            <person name="Wang B."/>
            <person name="Zhang J."/>
            <person name="Peng Z."/>
            <person name="Li Y."/>
            <person name="Li N."/>
            <person name="Wang J."/>
            <person name="Chen M."/>
            <person name="He Y."/>
            <person name="Tan F."/>
            <person name="Song X."/>
            <person name="Zheng Q."/>
            <person name="Huang R."/>
            <person name="Yang H."/>
            <person name="Du X."/>
            <person name="Chen L."/>
            <person name="Yang M."/>
            <person name="Gaffney P.M."/>
            <person name="Wang S."/>
            <person name="Luo L."/>
            <person name="She Z."/>
            <person name="Ming Y."/>
            <person name="Huang W."/>
            <person name="Zhang S."/>
            <person name="Huang B."/>
            <person name="Zhang Y."/>
            <person name="Qu T."/>
            <person name="Ni P."/>
            <person name="Miao G."/>
            <person name="Wang J."/>
            <person name="Wang Q."/>
            <person name="Steinberg C.E."/>
            <person name="Wang H."/>
            <person name="Li N."/>
            <person name="Qian L."/>
            <person name="Zhang G."/>
            <person name="Li Y."/>
            <person name="Yang H."/>
            <person name="Liu X."/>
            <person name="Wang J."/>
            <person name="Yin Y."/>
            <person name="Wang J."/>
        </authorList>
    </citation>
    <scope>NUCLEOTIDE SEQUENCE [LARGE SCALE GENOMIC DNA]</scope>
    <source>
        <strain evidence="1">05x7-T-G4-1.051#20</strain>
    </source>
</reference>
<dbReference type="InParanoid" id="K1Q6L3"/>
<organism evidence="1">
    <name type="scientific">Magallana gigas</name>
    <name type="common">Pacific oyster</name>
    <name type="synonym">Crassostrea gigas</name>
    <dbReference type="NCBI Taxonomy" id="29159"/>
    <lineage>
        <taxon>Eukaryota</taxon>
        <taxon>Metazoa</taxon>
        <taxon>Spiralia</taxon>
        <taxon>Lophotrochozoa</taxon>
        <taxon>Mollusca</taxon>
        <taxon>Bivalvia</taxon>
        <taxon>Autobranchia</taxon>
        <taxon>Pteriomorphia</taxon>
        <taxon>Ostreida</taxon>
        <taxon>Ostreoidea</taxon>
        <taxon>Ostreidae</taxon>
        <taxon>Magallana</taxon>
    </lineage>
</organism>
<dbReference type="EMBL" id="JH817403">
    <property type="protein sequence ID" value="EKC29533.1"/>
    <property type="molecule type" value="Genomic_DNA"/>
</dbReference>
<evidence type="ECO:0000313" key="1">
    <source>
        <dbReference type="EMBL" id="EKC29533.1"/>
    </source>
</evidence>
<name>K1Q6L3_MAGGI</name>